<dbReference type="Pfam" id="PF07690">
    <property type="entry name" value="MFS_1"/>
    <property type="match status" value="1"/>
</dbReference>
<comment type="subcellular location">
    <subcellularLocation>
        <location evidence="1">Cell membrane</location>
        <topology evidence="1">Multi-pass membrane protein</topology>
    </subcellularLocation>
</comment>
<evidence type="ECO:0000256" key="2">
    <source>
        <dbReference type="ARBA" id="ARBA00022448"/>
    </source>
</evidence>
<sequence>MMGWPATADRGVATMEDRWRALAILTAARTSLGFQFQSVAAASPQLVGELGLSYADLGTLIGLYFLPGLFIALPAGALGRRFGDSRVALAGLLLMAAGAVLGSMAGGFAGLAAGRLLSGIGAVLLSVPLSKMVTDWFAGREIVLAMAIFMNSFPIGIGLAVLVLGGLAGAAGWPAVIASGAGLALAALMLLLLAYRPHSNERAGSAAAGSWRIPRLDVALVCIAGALWGILNGAFAIMVGFAPSYLGAAGLGPAEIGLLTGAATWLVVASAQAGGMLAQRWGRPGPLLTVAALGWTACLLALATRTGPPALAMIGSGLVMGLPVGVIMALPSQALRPEDRALGMGVFFLWLYAGHAGLPPLAGWVQDRAGSPAAPLWLAAALVLSLLPLFQVFRWGVAVRQRAAG</sequence>
<evidence type="ECO:0000313" key="10">
    <source>
        <dbReference type="Proteomes" id="UP000295096"/>
    </source>
</evidence>
<comment type="caution">
    <text evidence="9">The sequence shown here is derived from an EMBL/GenBank/DDBJ whole genome shotgun (WGS) entry which is preliminary data.</text>
</comment>
<feature type="transmembrane region" description="Helical" evidence="7">
    <location>
        <begin position="173"/>
        <end position="195"/>
    </location>
</feature>
<feature type="transmembrane region" description="Helical" evidence="7">
    <location>
        <begin position="112"/>
        <end position="130"/>
    </location>
</feature>
<accession>A0A4R5QB17</accession>
<feature type="transmembrane region" description="Helical" evidence="7">
    <location>
        <begin position="57"/>
        <end position="75"/>
    </location>
</feature>
<keyword evidence="6 7" id="KW-0472">Membrane</keyword>
<name>A0A4R5QB17_9PROT</name>
<dbReference type="Proteomes" id="UP000295096">
    <property type="component" value="Unassembled WGS sequence"/>
</dbReference>
<dbReference type="InterPro" id="IPR020846">
    <property type="entry name" value="MFS_dom"/>
</dbReference>
<dbReference type="OrthoDB" id="7738352at2"/>
<evidence type="ECO:0000256" key="6">
    <source>
        <dbReference type="ARBA" id="ARBA00023136"/>
    </source>
</evidence>
<keyword evidence="5 7" id="KW-1133">Transmembrane helix</keyword>
<evidence type="ECO:0000259" key="8">
    <source>
        <dbReference type="PROSITE" id="PS50850"/>
    </source>
</evidence>
<dbReference type="PROSITE" id="PS50850">
    <property type="entry name" value="MFS"/>
    <property type="match status" value="1"/>
</dbReference>
<reference evidence="9 10" key="1">
    <citation type="journal article" date="2016" name="J. Microbiol.">
        <title>Dankookia rubra gen. nov., sp. nov., an alphaproteobacterium isolated from sediment of a shallow stream.</title>
        <authorList>
            <person name="Kim W.H."/>
            <person name="Kim D.H."/>
            <person name="Kang K."/>
            <person name="Ahn T.Y."/>
        </authorList>
    </citation>
    <scope>NUCLEOTIDE SEQUENCE [LARGE SCALE GENOMIC DNA]</scope>
    <source>
        <strain evidence="9 10">JCM30602</strain>
    </source>
</reference>
<feature type="transmembrane region" description="Helical" evidence="7">
    <location>
        <begin position="342"/>
        <end position="362"/>
    </location>
</feature>
<gene>
    <name evidence="9" type="ORF">E2C06_25005</name>
</gene>
<dbReference type="InterPro" id="IPR050171">
    <property type="entry name" value="MFS_Transporters"/>
</dbReference>
<dbReference type="GO" id="GO:0022857">
    <property type="term" value="F:transmembrane transporter activity"/>
    <property type="evidence" value="ECO:0007669"/>
    <property type="project" value="InterPro"/>
</dbReference>
<evidence type="ECO:0000313" key="9">
    <source>
        <dbReference type="EMBL" id="TDH59903.1"/>
    </source>
</evidence>
<keyword evidence="2" id="KW-0813">Transport</keyword>
<feature type="transmembrane region" description="Helical" evidence="7">
    <location>
        <begin position="87"/>
        <end position="106"/>
    </location>
</feature>
<evidence type="ECO:0000256" key="4">
    <source>
        <dbReference type="ARBA" id="ARBA00022692"/>
    </source>
</evidence>
<evidence type="ECO:0000256" key="3">
    <source>
        <dbReference type="ARBA" id="ARBA00022475"/>
    </source>
</evidence>
<dbReference type="PANTHER" id="PTHR23517">
    <property type="entry name" value="RESISTANCE PROTEIN MDTM, PUTATIVE-RELATED-RELATED"/>
    <property type="match status" value="1"/>
</dbReference>
<keyword evidence="10" id="KW-1185">Reference proteome</keyword>
<dbReference type="Gene3D" id="1.20.1250.20">
    <property type="entry name" value="MFS general substrate transporter like domains"/>
    <property type="match status" value="1"/>
</dbReference>
<dbReference type="GO" id="GO:0005886">
    <property type="term" value="C:plasma membrane"/>
    <property type="evidence" value="ECO:0007669"/>
    <property type="project" value="UniProtKB-SubCell"/>
</dbReference>
<feature type="transmembrane region" description="Helical" evidence="7">
    <location>
        <begin position="310"/>
        <end position="330"/>
    </location>
</feature>
<feature type="transmembrane region" description="Helical" evidence="7">
    <location>
        <begin position="256"/>
        <end position="278"/>
    </location>
</feature>
<feature type="transmembrane region" description="Helical" evidence="7">
    <location>
        <begin position="216"/>
        <end position="244"/>
    </location>
</feature>
<evidence type="ECO:0000256" key="5">
    <source>
        <dbReference type="ARBA" id="ARBA00022989"/>
    </source>
</evidence>
<dbReference type="SUPFAM" id="SSF103473">
    <property type="entry name" value="MFS general substrate transporter"/>
    <property type="match status" value="1"/>
</dbReference>
<keyword evidence="4 7" id="KW-0812">Transmembrane</keyword>
<organism evidence="9 10">
    <name type="scientific">Dankookia rubra</name>
    <dbReference type="NCBI Taxonomy" id="1442381"/>
    <lineage>
        <taxon>Bacteria</taxon>
        <taxon>Pseudomonadati</taxon>
        <taxon>Pseudomonadota</taxon>
        <taxon>Alphaproteobacteria</taxon>
        <taxon>Acetobacterales</taxon>
        <taxon>Roseomonadaceae</taxon>
        <taxon>Dankookia</taxon>
    </lineage>
</organism>
<protein>
    <submittedName>
        <fullName evidence="9">MFS transporter</fullName>
    </submittedName>
</protein>
<evidence type="ECO:0000256" key="7">
    <source>
        <dbReference type="SAM" id="Phobius"/>
    </source>
</evidence>
<dbReference type="PANTHER" id="PTHR23517:SF3">
    <property type="entry name" value="INTEGRAL MEMBRANE TRANSPORT PROTEIN"/>
    <property type="match status" value="1"/>
</dbReference>
<proteinExistence type="predicted"/>
<dbReference type="InterPro" id="IPR011701">
    <property type="entry name" value="MFS"/>
</dbReference>
<feature type="transmembrane region" description="Helical" evidence="7">
    <location>
        <begin position="285"/>
        <end position="304"/>
    </location>
</feature>
<feature type="transmembrane region" description="Helical" evidence="7">
    <location>
        <begin position="374"/>
        <end position="393"/>
    </location>
</feature>
<feature type="domain" description="Major facilitator superfamily (MFS) profile" evidence="8">
    <location>
        <begin position="21"/>
        <end position="397"/>
    </location>
</feature>
<dbReference type="InterPro" id="IPR036259">
    <property type="entry name" value="MFS_trans_sf"/>
</dbReference>
<feature type="transmembrane region" description="Helical" evidence="7">
    <location>
        <begin position="142"/>
        <end position="167"/>
    </location>
</feature>
<keyword evidence="3" id="KW-1003">Cell membrane</keyword>
<dbReference type="EMBL" id="SMSJ01000050">
    <property type="protein sequence ID" value="TDH59903.1"/>
    <property type="molecule type" value="Genomic_DNA"/>
</dbReference>
<evidence type="ECO:0000256" key="1">
    <source>
        <dbReference type="ARBA" id="ARBA00004651"/>
    </source>
</evidence>
<dbReference type="AlphaFoldDB" id="A0A4R5QB17"/>